<dbReference type="WBParaSite" id="SRAE_X000132900.1">
    <property type="protein sequence ID" value="SRAE_X000132900.1"/>
    <property type="gene ID" value="WBGene00266896"/>
</dbReference>
<gene>
    <name evidence="13 15 16" type="ORF">SRAE_X000132900</name>
</gene>
<evidence type="ECO:0000256" key="1">
    <source>
        <dbReference type="ARBA" id="ARBA00004613"/>
    </source>
</evidence>
<evidence type="ECO:0000313" key="16">
    <source>
        <dbReference type="WormBase" id="SRAE_X000132900"/>
    </source>
</evidence>
<dbReference type="GO" id="GO:0005615">
    <property type="term" value="C:extracellular space"/>
    <property type="evidence" value="ECO:0007669"/>
    <property type="project" value="UniProtKB-KW"/>
</dbReference>
<evidence type="ECO:0000256" key="3">
    <source>
        <dbReference type="ARBA" id="ARBA00022514"/>
    </source>
</evidence>
<evidence type="ECO:0000256" key="12">
    <source>
        <dbReference type="ARBA" id="ARBA00042730"/>
    </source>
</evidence>
<comment type="catalytic activity">
    <reaction evidence="6">
        <text>3-phenylpyruvate = enol-phenylpyruvate</text>
        <dbReference type="Rhea" id="RHEA:17097"/>
        <dbReference type="ChEBI" id="CHEBI:16815"/>
        <dbReference type="ChEBI" id="CHEBI:18005"/>
        <dbReference type="EC" id="5.3.2.1"/>
    </reaction>
</comment>
<keyword evidence="3" id="KW-0202">Cytokine</keyword>
<dbReference type="InterPro" id="IPR014347">
    <property type="entry name" value="Tautomerase/MIF_sf"/>
</dbReference>
<keyword evidence="4" id="KW-0964">Secreted</keyword>
<keyword evidence="14" id="KW-1185">Reference proteome</keyword>
<keyword evidence="5" id="KW-0413">Isomerase</keyword>
<evidence type="ECO:0000256" key="4">
    <source>
        <dbReference type="ARBA" id="ARBA00022525"/>
    </source>
</evidence>
<dbReference type="GO" id="GO:0005125">
    <property type="term" value="F:cytokine activity"/>
    <property type="evidence" value="ECO:0007669"/>
    <property type="project" value="UniProtKB-KW"/>
</dbReference>
<dbReference type="EMBL" id="LN609396">
    <property type="protein sequence ID" value="CEF59582.1"/>
    <property type="molecule type" value="Genomic_DNA"/>
</dbReference>
<dbReference type="SUPFAM" id="SSF55331">
    <property type="entry name" value="Tautomerase/MIF"/>
    <property type="match status" value="1"/>
</dbReference>
<dbReference type="CTD" id="36384390"/>
<dbReference type="RefSeq" id="XP_024498793.1">
    <property type="nucleotide sequence ID" value="XM_024647719.1"/>
</dbReference>
<proteinExistence type="inferred from homology"/>
<dbReference type="InterPro" id="IPR001398">
    <property type="entry name" value="Macrophage_inhib_fac"/>
</dbReference>
<evidence type="ECO:0000313" key="13">
    <source>
        <dbReference type="EMBL" id="CEF59582.1"/>
    </source>
</evidence>
<dbReference type="PANTHER" id="PTHR11954">
    <property type="entry name" value="D-DOPACHROME DECARBOXYLASE"/>
    <property type="match status" value="1"/>
</dbReference>
<reference evidence="13" key="2">
    <citation type="submission" date="2014-09" db="EMBL/GenBank/DDBJ databases">
        <authorList>
            <person name="Aslett A.Martin."/>
        </authorList>
    </citation>
    <scope>NUCLEOTIDE SEQUENCE</scope>
    <source>
        <strain evidence="13">ED321 Heterogonic</strain>
    </source>
</reference>
<dbReference type="PANTHER" id="PTHR11954:SF6">
    <property type="entry name" value="MACROPHAGE MIGRATION INHIBITORY FACTOR"/>
    <property type="match status" value="1"/>
</dbReference>
<comment type="subcellular location">
    <subcellularLocation>
        <location evidence="1">Secreted</location>
    </subcellularLocation>
</comment>
<dbReference type="AlphaFoldDB" id="A0A090KWE0"/>
<comment type="similarity">
    <text evidence="2">Belongs to the MIF family.</text>
</comment>
<sequence length="136" mass="15446">MIKNRLWYLFNFNMPYVRLFTNLPETSFTDAFCTEFTDLLAEKLGKDKSRIVMLVQPHTIMSSGGVPGQPSIWIEINNVGQLSPRQTQELSRDLTHFVMEKTTIPRESISILYFDMSPDMVARGGITIAESIAGLK</sequence>
<accession>A0A090KWE0</accession>
<dbReference type="EC" id="5.3.2.1" evidence="9"/>
<evidence type="ECO:0000313" key="14">
    <source>
        <dbReference type="Proteomes" id="UP000035682"/>
    </source>
</evidence>
<evidence type="ECO:0000256" key="10">
    <source>
        <dbReference type="ARBA" id="ARBA00041631"/>
    </source>
</evidence>
<evidence type="ECO:0000256" key="6">
    <source>
        <dbReference type="ARBA" id="ARBA00036735"/>
    </source>
</evidence>
<evidence type="ECO:0000313" key="15">
    <source>
        <dbReference type="WBParaSite" id="SRAE_X000132900.1"/>
    </source>
</evidence>
<name>A0A090KWE0_STRRB</name>
<evidence type="ECO:0000256" key="2">
    <source>
        <dbReference type="ARBA" id="ARBA00005851"/>
    </source>
</evidence>
<dbReference type="GO" id="GO:0050178">
    <property type="term" value="F:phenylpyruvate tautomerase activity"/>
    <property type="evidence" value="ECO:0007669"/>
    <property type="project" value="UniProtKB-EC"/>
</dbReference>
<reference evidence="14" key="1">
    <citation type="submission" date="2014-09" db="EMBL/GenBank/DDBJ databases">
        <authorList>
            <person name="Martin A.A."/>
        </authorList>
    </citation>
    <scope>NUCLEOTIDE SEQUENCE</scope>
    <source>
        <strain evidence="14">ED321</strain>
    </source>
</reference>
<dbReference type="GeneID" id="36384390"/>
<dbReference type="EC" id="5.3.3.12" evidence="8"/>
<dbReference type="Proteomes" id="UP000035682">
    <property type="component" value="Unplaced"/>
</dbReference>
<evidence type="ECO:0000256" key="7">
    <source>
        <dbReference type="ARBA" id="ARBA00036823"/>
    </source>
</evidence>
<dbReference type="Pfam" id="PF01187">
    <property type="entry name" value="MIF"/>
    <property type="match status" value="1"/>
</dbReference>
<evidence type="ECO:0000256" key="8">
    <source>
        <dbReference type="ARBA" id="ARBA00038932"/>
    </source>
</evidence>
<dbReference type="Gene3D" id="3.30.429.10">
    <property type="entry name" value="Macrophage Migration Inhibitory Factor"/>
    <property type="match status" value="1"/>
</dbReference>
<evidence type="ECO:0000256" key="9">
    <source>
        <dbReference type="ARBA" id="ARBA00039086"/>
    </source>
</evidence>
<organism evidence="13">
    <name type="scientific">Strongyloides ratti</name>
    <name type="common">Parasitic roundworm</name>
    <dbReference type="NCBI Taxonomy" id="34506"/>
    <lineage>
        <taxon>Eukaryota</taxon>
        <taxon>Metazoa</taxon>
        <taxon>Ecdysozoa</taxon>
        <taxon>Nematoda</taxon>
        <taxon>Chromadorea</taxon>
        <taxon>Rhabditida</taxon>
        <taxon>Tylenchina</taxon>
        <taxon>Panagrolaimomorpha</taxon>
        <taxon>Strongyloidoidea</taxon>
        <taxon>Strongyloididae</taxon>
        <taxon>Strongyloides</taxon>
    </lineage>
</organism>
<dbReference type="WormBase" id="SRAE_X000132900">
    <property type="protein sequence ID" value="SRP02512"/>
    <property type="gene ID" value="WBGene00266896"/>
</dbReference>
<dbReference type="GO" id="GO:0004167">
    <property type="term" value="F:dopachrome isomerase activity"/>
    <property type="evidence" value="ECO:0007669"/>
    <property type="project" value="UniProtKB-EC"/>
</dbReference>
<reference evidence="15" key="3">
    <citation type="submission" date="2020-12" db="UniProtKB">
        <authorList>
            <consortium name="WormBaseParasite"/>
        </authorList>
    </citation>
    <scope>IDENTIFICATION</scope>
</reference>
<dbReference type="OrthoDB" id="255819at2759"/>
<evidence type="ECO:0000256" key="5">
    <source>
        <dbReference type="ARBA" id="ARBA00023235"/>
    </source>
</evidence>
<protein>
    <recommendedName>
        <fullName evidence="12">L-dopachrome isomerase</fullName>
        <ecNumber evidence="9">5.3.2.1</ecNumber>
        <ecNumber evidence="8">5.3.3.12</ecNumber>
    </recommendedName>
    <alternativeName>
        <fullName evidence="10">L-dopachrome tautomerase</fullName>
    </alternativeName>
    <alternativeName>
        <fullName evidence="11">Phenylpyruvate tautomerase</fullName>
    </alternativeName>
</protein>
<evidence type="ECO:0000256" key="11">
    <source>
        <dbReference type="ARBA" id="ARBA00041912"/>
    </source>
</evidence>
<comment type="catalytic activity">
    <reaction evidence="7">
        <text>L-dopachrome = 5,6-dihydroxyindole-2-carboxylate</text>
        <dbReference type="Rhea" id="RHEA:13041"/>
        <dbReference type="ChEBI" id="CHEBI:16875"/>
        <dbReference type="ChEBI" id="CHEBI:57509"/>
        <dbReference type="EC" id="5.3.3.12"/>
    </reaction>
</comment>